<evidence type="ECO:0000313" key="1">
    <source>
        <dbReference type="EMBL" id="TCO43738.1"/>
    </source>
</evidence>
<organism evidence="1 2">
    <name type="scientific">Actinocrispum wychmicini</name>
    <dbReference type="NCBI Taxonomy" id="1213861"/>
    <lineage>
        <taxon>Bacteria</taxon>
        <taxon>Bacillati</taxon>
        <taxon>Actinomycetota</taxon>
        <taxon>Actinomycetes</taxon>
        <taxon>Pseudonocardiales</taxon>
        <taxon>Pseudonocardiaceae</taxon>
        <taxon>Actinocrispum</taxon>
    </lineage>
</organism>
<name>A0A4R2IIY6_9PSEU</name>
<comment type="caution">
    <text evidence="1">The sequence shown here is derived from an EMBL/GenBank/DDBJ whole genome shotgun (WGS) entry which is preliminary data.</text>
</comment>
<keyword evidence="2" id="KW-1185">Reference proteome</keyword>
<dbReference type="EMBL" id="SLWS01000028">
    <property type="protein sequence ID" value="TCO43738.1"/>
    <property type="molecule type" value="Genomic_DNA"/>
</dbReference>
<evidence type="ECO:0000313" key="2">
    <source>
        <dbReference type="Proteomes" id="UP000295680"/>
    </source>
</evidence>
<sequence length="118" mass="12580">TMTSEPPAEHAEPTVTPPAVDRVSLLLRELFGRTWIPMSSLVGVYIREWAGGDKDGYASRQAEIDSISIVDWHTATAERVNPHGVPLWRCKGTLAAVAAALQALPAPGTPGAPTMPIL</sequence>
<dbReference type="AlphaFoldDB" id="A0A4R2IIY6"/>
<reference evidence="1 2" key="1">
    <citation type="submission" date="2019-03" db="EMBL/GenBank/DDBJ databases">
        <title>Genomic Encyclopedia of Type Strains, Phase IV (KMG-IV): sequencing the most valuable type-strain genomes for metagenomic binning, comparative biology and taxonomic classification.</title>
        <authorList>
            <person name="Goeker M."/>
        </authorList>
    </citation>
    <scope>NUCLEOTIDE SEQUENCE [LARGE SCALE GENOMIC DNA]</scope>
    <source>
        <strain evidence="1 2">DSM 45934</strain>
    </source>
</reference>
<accession>A0A4R2IIY6</accession>
<protein>
    <submittedName>
        <fullName evidence="1">Uncharacterized protein</fullName>
    </submittedName>
</protein>
<dbReference type="Proteomes" id="UP000295680">
    <property type="component" value="Unassembled WGS sequence"/>
</dbReference>
<proteinExistence type="predicted"/>
<gene>
    <name evidence="1" type="ORF">EV192_1281</name>
</gene>
<feature type="non-terminal residue" evidence="1">
    <location>
        <position position="1"/>
    </location>
</feature>